<accession>A0A3N4L687</accession>
<organism evidence="1 2">
    <name type="scientific">Morchella conica CCBAS932</name>
    <dbReference type="NCBI Taxonomy" id="1392247"/>
    <lineage>
        <taxon>Eukaryota</taxon>
        <taxon>Fungi</taxon>
        <taxon>Dikarya</taxon>
        <taxon>Ascomycota</taxon>
        <taxon>Pezizomycotina</taxon>
        <taxon>Pezizomycetes</taxon>
        <taxon>Pezizales</taxon>
        <taxon>Morchellaceae</taxon>
        <taxon>Morchella</taxon>
    </lineage>
</organism>
<gene>
    <name evidence="1" type="ORF">P167DRAFT_531936</name>
</gene>
<dbReference type="AlphaFoldDB" id="A0A3N4L687"/>
<evidence type="ECO:0000313" key="2">
    <source>
        <dbReference type="Proteomes" id="UP000277580"/>
    </source>
</evidence>
<feature type="non-terminal residue" evidence="1">
    <location>
        <position position="116"/>
    </location>
</feature>
<protein>
    <submittedName>
        <fullName evidence="1">Uncharacterized protein</fullName>
    </submittedName>
</protein>
<dbReference type="OrthoDB" id="10423248at2759"/>
<name>A0A3N4L687_9PEZI</name>
<dbReference type="EMBL" id="ML119107">
    <property type="protein sequence ID" value="RPB16989.1"/>
    <property type="molecule type" value="Genomic_DNA"/>
</dbReference>
<keyword evidence="2" id="KW-1185">Reference proteome</keyword>
<reference evidence="1 2" key="1">
    <citation type="journal article" date="2018" name="Nat. Ecol. Evol.">
        <title>Pezizomycetes genomes reveal the molecular basis of ectomycorrhizal truffle lifestyle.</title>
        <authorList>
            <person name="Murat C."/>
            <person name="Payen T."/>
            <person name="Noel B."/>
            <person name="Kuo A."/>
            <person name="Morin E."/>
            <person name="Chen J."/>
            <person name="Kohler A."/>
            <person name="Krizsan K."/>
            <person name="Balestrini R."/>
            <person name="Da Silva C."/>
            <person name="Montanini B."/>
            <person name="Hainaut M."/>
            <person name="Levati E."/>
            <person name="Barry K.W."/>
            <person name="Belfiori B."/>
            <person name="Cichocki N."/>
            <person name="Clum A."/>
            <person name="Dockter R.B."/>
            <person name="Fauchery L."/>
            <person name="Guy J."/>
            <person name="Iotti M."/>
            <person name="Le Tacon F."/>
            <person name="Lindquist E.A."/>
            <person name="Lipzen A."/>
            <person name="Malagnac F."/>
            <person name="Mello A."/>
            <person name="Molinier V."/>
            <person name="Miyauchi S."/>
            <person name="Poulain J."/>
            <person name="Riccioni C."/>
            <person name="Rubini A."/>
            <person name="Sitrit Y."/>
            <person name="Splivallo R."/>
            <person name="Traeger S."/>
            <person name="Wang M."/>
            <person name="Zifcakova L."/>
            <person name="Wipf D."/>
            <person name="Zambonelli A."/>
            <person name="Paolocci F."/>
            <person name="Nowrousian M."/>
            <person name="Ottonello S."/>
            <person name="Baldrian P."/>
            <person name="Spatafora J.W."/>
            <person name="Henrissat B."/>
            <person name="Nagy L.G."/>
            <person name="Aury J.M."/>
            <person name="Wincker P."/>
            <person name="Grigoriev I.V."/>
            <person name="Bonfante P."/>
            <person name="Martin F.M."/>
        </authorList>
    </citation>
    <scope>NUCLEOTIDE SEQUENCE [LARGE SCALE GENOMIC DNA]</scope>
    <source>
        <strain evidence="1 2">CCBAS932</strain>
    </source>
</reference>
<proteinExistence type="predicted"/>
<dbReference type="InParanoid" id="A0A3N4L687"/>
<sequence length="116" mass="12720">MHMQSHVLLRALASRRCLSKPLLQLPRRTLLPTHVHPRLQTQAQAQKRTYFSLTPSTSHMPTITPTVRSTLMHAGVSQLVGATVILVLLYTSAYALDLAPSPFAGPSLPPMSTPML</sequence>
<evidence type="ECO:0000313" key="1">
    <source>
        <dbReference type="EMBL" id="RPB16989.1"/>
    </source>
</evidence>
<dbReference type="Proteomes" id="UP000277580">
    <property type="component" value="Unassembled WGS sequence"/>
</dbReference>